<evidence type="ECO:0000256" key="1">
    <source>
        <dbReference type="SAM" id="MobiDB-lite"/>
    </source>
</evidence>
<evidence type="ECO:0000313" key="3">
    <source>
        <dbReference type="Proteomes" id="UP001066276"/>
    </source>
</evidence>
<feature type="region of interest" description="Disordered" evidence="1">
    <location>
        <begin position="1"/>
        <end position="34"/>
    </location>
</feature>
<reference evidence="2" key="1">
    <citation type="journal article" date="2022" name="bioRxiv">
        <title>Sequencing and chromosome-scale assembly of the giantPleurodeles waltlgenome.</title>
        <authorList>
            <person name="Brown T."/>
            <person name="Elewa A."/>
            <person name="Iarovenko S."/>
            <person name="Subramanian E."/>
            <person name="Araus A.J."/>
            <person name="Petzold A."/>
            <person name="Susuki M."/>
            <person name="Suzuki K.-i.T."/>
            <person name="Hayashi T."/>
            <person name="Toyoda A."/>
            <person name="Oliveira C."/>
            <person name="Osipova E."/>
            <person name="Leigh N.D."/>
            <person name="Simon A."/>
            <person name="Yun M.H."/>
        </authorList>
    </citation>
    <scope>NUCLEOTIDE SEQUENCE</scope>
    <source>
        <strain evidence="2">20211129_DDA</strain>
        <tissue evidence="2">Liver</tissue>
    </source>
</reference>
<dbReference type="AlphaFoldDB" id="A0AAV7MX41"/>
<keyword evidence="3" id="KW-1185">Reference proteome</keyword>
<sequence length="99" mass="10588">MGLEWGLPHLRNSSSGSNSARSSPAAPRGLSLSSSVRRSCVCTRLQGYALILVEAVPLYCVGPLQRSLTRPAAPHRVRPTLPARPSLLAPGEDLFVQDL</sequence>
<name>A0AAV7MX41_PLEWA</name>
<dbReference type="Proteomes" id="UP001066276">
    <property type="component" value="Chromosome 9"/>
</dbReference>
<proteinExistence type="predicted"/>
<evidence type="ECO:0000313" key="2">
    <source>
        <dbReference type="EMBL" id="KAJ1107921.1"/>
    </source>
</evidence>
<feature type="compositionally biased region" description="Low complexity" evidence="1">
    <location>
        <begin position="10"/>
        <end position="34"/>
    </location>
</feature>
<accession>A0AAV7MX41</accession>
<comment type="caution">
    <text evidence="2">The sequence shown here is derived from an EMBL/GenBank/DDBJ whole genome shotgun (WGS) entry which is preliminary data.</text>
</comment>
<gene>
    <name evidence="2" type="ORF">NDU88_005307</name>
</gene>
<dbReference type="EMBL" id="JANPWB010000013">
    <property type="protein sequence ID" value="KAJ1107921.1"/>
    <property type="molecule type" value="Genomic_DNA"/>
</dbReference>
<protein>
    <submittedName>
        <fullName evidence="2">Uncharacterized protein</fullName>
    </submittedName>
</protein>
<organism evidence="2 3">
    <name type="scientific">Pleurodeles waltl</name>
    <name type="common">Iberian ribbed newt</name>
    <dbReference type="NCBI Taxonomy" id="8319"/>
    <lineage>
        <taxon>Eukaryota</taxon>
        <taxon>Metazoa</taxon>
        <taxon>Chordata</taxon>
        <taxon>Craniata</taxon>
        <taxon>Vertebrata</taxon>
        <taxon>Euteleostomi</taxon>
        <taxon>Amphibia</taxon>
        <taxon>Batrachia</taxon>
        <taxon>Caudata</taxon>
        <taxon>Salamandroidea</taxon>
        <taxon>Salamandridae</taxon>
        <taxon>Pleurodelinae</taxon>
        <taxon>Pleurodeles</taxon>
    </lineage>
</organism>